<evidence type="ECO:0000313" key="3">
    <source>
        <dbReference type="EMBL" id="MBA0654220.1"/>
    </source>
</evidence>
<dbReference type="GO" id="GO:0010333">
    <property type="term" value="F:terpene synthase activity"/>
    <property type="evidence" value="ECO:0007669"/>
    <property type="project" value="InterPro"/>
</dbReference>
<proteinExistence type="predicted"/>
<keyword evidence="1" id="KW-0479">Metal-binding</keyword>
<sequence length="255" mass="29261">MMGLYFELQYAIARTFMTKIISLTSILDDIYDAYGSYEELEIFTKAIHKWDINCIDQLPDYMKLWYSKTLKVYKDMEDLMSKEGKPYRVQYAIEAAKWFHGNYISTKEEYMPIALLSCGYLQLAIASFVGMEDGITKETFNWAANEPKIIRASNIICRLMSDIAGHNVEQERGHVSSAVECYMKQYGVSMQEAYDELNKQINEAWKDINEEFLKPTAAPTSALIRILNLAKVIDLLYKGEDAYTQVGDSAKTSIT</sequence>
<comment type="caution">
    <text evidence="3">The sequence shown here is derived from an EMBL/GenBank/DDBJ whole genome shotgun (WGS) entry which is preliminary data.</text>
</comment>
<evidence type="ECO:0000256" key="1">
    <source>
        <dbReference type="ARBA" id="ARBA00022723"/>
    </source>
</evidence>
<accession>A0A7J8UUY7</accession>
<dbReference type="PANTHER" id="PTHR31225">
    <property type="entry name" value="OS04G0344100 PROTEIN-RELATED"/>
    <property type="match status" value="1"/>
</dbReference>
<dbReference type="GO" id="GO:0000287">
    <property type="term" value="F:magnesium ion binding"/>
    <property type="evidence" value="ECO:0007669"/>
    <property type="project" value="InterPro"/>
</dbReference>
<dbReference type="Pfam" id="PF03936">
    <property type="entry name" value="Terpene_synth_C"/>
    <property type="match status" value="1"/>
</dbReference>
<reference evidence="3 4" key="1">
    <citation type="journal article" date="2019" name="Genome Biol. Evol.">
        <title>Insights into the evolution of the New World diploid cottons (Gossypium, subgenus Houzingenia) based on genome sequencing.</title>
        <authorList>
            <person name="Grover C.E."/>
            <person name="Arick M.A. 2nd"/>
            <person name="Thrash A."/>
            <person name="Conover J.L."/>
            <person name="Sanders W.S."/>
            <person name="Peterson D.G."/>
            <person name="Frelichowski J.E."/>
            <person name="Scheffler J.A."/>
            <person name="Scheffler B.E."/>
            <person name="Wendel J.F."/>
        </authorList>
    </citation>
    <scope>NUCLEOTIDE SEQUENCE [LARGE SCALE GENOMIC DNA]</scope>
    <source>
        <strain evidence="3">57</strain>
        <tissue evidence="3">Leaf</tissue>
    </source>
</reference>
<keyword evidence="4" id="KW-1185">Reference proteome</keyword>
<evidence type="ECO:0000259" key="2">
    <source>
        <dbReference type="Pfam" id="PF03936"/>
    </source>
</evidence>
<dbReference type="AlphaFoldDB" id="A0A7J8UUY7"/>
<dbReference type="PANTHER" id="PTHR31225:SF248">
    <property type="entry name" value="(+)-DELTA-CADINENE SYNTHASE"/>
    <property type="match status" value="1"/>
</dbReference>
<dbReference type="OrthoDB" id="1877784at2759"/>
<gene>
    <name evidence="3" type="ORF">Goklo_021280</name>
</gene>
<dbReference type="EMBL" id="JABFAB010000007">
    <property type="protein sequence ID" value="MBA0654220.1"/>
    <property type="molecule type" value="Genomic_DNA"/>
</dbReference>
<dbReference type="Gene3D" id="1.10.600.10">
    <property type="entry name" value="Farnesyl Diphosphate Synthase"/>
    <property type="match status" value="1"/>
</dbReference>
<dbReference type="InterPro" id="IPR050148">
    <property type="entry name" value="Terpene_synthase-like"/>
</dbReference>
<feature type="non-terminal residue" evidence="3">
    <location>
        <position position="1"/>
    </location>
</feature>
<evidence type="ECO:0000313" key="4">
    <source>
        <dbReference type="Proteomes" id="UP000593573"/>
    </source>
</evidence>
<feature type="domain" description="Terpene synthase metal-binding" evidence="2">
    <location>
        <begin position="1"/>
        <end position="207"/>
    </location>
</feature>
<dbReference type="InterPro" id="IPR034741">
    <property type="entry name" value="Terpene_cyclase-like_1_C"/>
</dbReference>
<name>A0A7J8UUY7_9ROSI</name>
<protein>
    <recommendedName>
        <fullName evidence="2">Terpene synthase metal-binding domain-containing protein</fullName>
    </recommendedName>
</protein>
<dbReference type="GO" id="GO:0016114">
    <property type="term" value="P:terpenoid biosynthetic process"/>
    <property type="evidence" value="ECO:0007669"/>
    <property type="project" value="InterPro"/>
</dbReference>
<dbReference type="InterPro" id="IPR008949">
    <property type="entry name" value="Isoprenoid_synthase_dom_sf"/>
</dbReference>
<dbReference type="SUPFAM" id="SSF48576">
    <property type="entry name" value="Terpenoid synthases"/>
    <property type="match status" value="1"/>
</dbReference>
<dbReference type="SFLD" id="SFLDS00005">
    <property type="entry name" value="Isoprenoid_Synthase_Type_I"/>
    <property type="match status" value="1"/>
</dbReference>
<organism evidence="3 4">
    <name type="scientific">Gossypium klotzschianum</name>
    <dbReference type="NCBI Taxonomy" id="34286"/>
    <lineage>
        <taxon>Eukaryota</taxon>
        <taxon>Viridiplantae</taxon>
        <taxon>Streptophyta</taxon>
        <taxon>Embryophyta</taxon>
        <taxon>Tracheophyta</taxon>
        <taxon>Spermatophyta</taxon>
        <taxon>Magnoliopsida</taxon>
        <taxon>eudicotyledons</taxon>
        <taxon>Gunneridae</taxon>
        <taxon>Pentapetalae</taxon>
        <taxon>rosids</taxon>
        <taxon>malvids</taxon>
        <taxon>Malvales</taxon>
        <taxon>Malvaceae</taxon>
        <taxon>Malvoideae</taxon>
        <taxon>Gossypium</taxon>
    </lineage>
</organism>
<dbReference type="SFLD" id="SFLDG01019">
    <property type="entry name" value="Terpene_Cyclase_Like_1_C_Termi"/>
    <property type="match status" value="1"/>
</dbReference>
<dbReference type="InterPro" id="IPR005630">
    <property type="entry name" value="Terpene_synthase_metal-bd"/>
</dbReference>
<dbReference type="Proteomes" id="UP000593573">
    <property type="component" value="Unassembled WGS sequence"/>
</dbReference>